<reference evidence="4" key="1">
    <citation type="submission" date="2013-12" db="EMBL/GenBank/DDBJ databases">
        <authorList>
            <person name="Aslett M."/>
        </authorList>
    </citation>
    <scope>NUCLEOTIDE SEQUENCE [LARGE SCALE GENOMIC DNA]</scope>
    <source>
        <strain evidence="4">Lindley</strain>
    </source>
</reference>
<keyword evidence="4" id="KW-1185">Reference proteome</keyword>
<proteinExistence type="predicted"/>
<organism evidence="4 5">
    <name type="scientific">Globodera pallida</name>
    <name type="common">Potato cyst nematode worm</name>
    <name type="synonym">Heterodera pallida</name>
    <dbReference type="NCBI Taxonomy" id="36090"/>
    <lineage>
        <taxon>Eukaryota</taxon>
        <taxon>Metazoa</taxon>
        <taxon>Ecdysozoa</taxon>
        <taxon>Nematoda</taxon>
        <taxon>Chromadorea</taxon>
        <taxon>Rhabditida</taxon>
        <taxon>Tylenchina</taxon>
        <taxon>Tylenchomorpha</taxon>
        <taxon>Tylenchoidea</taxon>
        <taxon>Heteroderidae</taxon>
        <taxon>Heteroderinae</taxon>
        <taxon>Globodera</taxon>
    </lineage>
</organism>
<keyword evidence="2" id="KW-1133">Transmembrane helix</keyword>
<feature type="compositionally biased region" description="Low complexity" evidence="1">
    <location>
        <begin position="159"/>
        <end position="169"/>
    </location>
</feature>
<feature type="region of interest" description="Disordered" evidence="1">
    <location>
        <begin position="153"/>
        <end position="214"/>
    </location>
</feature>
<accession>A0A183BY91</accession>
<reference evidence="4" key="2">
    <citation type="submission" date="2014-05" db="EMBL/GenBank/DDBJ databases">
        <title>The genome and life-stage specific transcriptomes of Globodera pallida elucidate key aspects of plant parasitism by a cyst nematode.</title>
        <authorList>
            <person name="Cotton J.A."/>
            <person name="Lilley C.J."/>
            <person name="Jones L.M."/>
            <person name="Kikuchi T."/>
            <person name="Reid A.J."/>
            <person name="Thorpe P."/>
            <person name="Tsai I.J."/>
            <person name="Beasley H."/>
            <person name="Blok V."/>
            <person name="Cock P.J.A."/>
            <person name="Van den Akker S.E."/>
            <person name="Holroyd N."/>
            <person name="Hunt M."/>
            <person name="Mantelin S."/>
            <person name="Naghra H."/>
            <person name="Pain A."/>
            <person name="Palomares-Rius J.E."/>
            <person name="Zarowiecki M."/>
            <person name="Berriman M."/>
            <person name="Jones J.T."/>
            <person name="Urwin P.E."/>
        </authorList>
    </citation>
    <scope>NUCLEOTIDE SEQUENCE [LARGE SCALE GENOMIC DNA]</scope>
    <source>
        <strain evidence="4">Lindley</strain>
    </source>
</reference>
<evidence type="ECO:0000313" key="5">
    <source>
        <dbReference type="WBParaSite" id="GPLIN_000558100"/>
    </source>
</evidence>
<keyword evidence="3" id="KW-0732">Signal</keyword>
<dbReference type="AlphaFoldDB" id="A0A183BY91"/>
<protein>
    <submittedName>
        <fullName evidence="5">SCP domain-containing protein</fullName>
    </submittedName>
</protein>
<evidence type="ECO:0000313" key="4">
    <source>
        <dbReference type="Proteomes" id="UP000050741"/>
    </source>
</evidence>
<dbReference type="WBParaSite" id="GPLIN_000558100">
    <property type="protein sequence ID" value="GPLIN_000558100"/>
    <property type="gene ID" value="GPLIN_000558100"/>
</dbReference>
<evidence type="ECO:0000256" key="3">
    <source>
        <dbReference type="SAM" id="SignalP"/>
    </source>
</evidence>
<evidence type="ECO:0000256" key="2">
    <source>
        <dbReference type="SAM" id="Phobius"/>
    </source>
</evidence>
<evidence type="ECO:0000256" key="1">
    <source>
        <dbReference type="SAM" id="MobiDB-lite"/>
    </source>
</evidence>
<feature type="signal peptide" evidence="3">
    <location>
        <begin position="1"/>
        <end position="30"/>
    </location>
</feature>
<keyword evidence="2" id="KW-0812">Transmembrane</keyword>
<name>A0A183BY91_GLOPA</name>
<reference evidence="5" key="3">
    <citation type="submission" date="2016-06" db="UniProtKB">
        <authorList>
            <consortium name="WormBaseParasite"/>
        </authorList>
    </citation>
    <scope>IDENTIFICATION</scope>
</reference>
<sequence>MFAARQLLLLRSVVLLFALAVVLLLHSCLGVGEQCYYASRASREFPWPTGMRIEYLKLIELMHDWGTKDIQRRGLDAHTCNPPFQGCFTFVCKFRNIEDGQGDHLRVSGCTPDALDCNEQELMPICLGMLGKDSAQSACIKCNGTLCNEAQIDLGGPSTTTTTTTTTTTKASTTQRAGNESFNASVSTDQPLREDLNSTPTSKESSTGGAGAGGASPSVSPAILLEFGAPVVVLTNGAAEVASLSTPSAIAVLLLFGVVVIIHRCG</sequence>
<feature type="transmembrane region" description="Helical" evidence="2">
    <location>
        <begin position="244"/>
        <end position="262"/>
    </location>
</feature>
<feature type="chain" id="PRO_5008146766" evidence="3">
    <location>
        <begin position="31"/>
        <end position="266"/>
    </location>
</feature>
<keyword evidence="2" id="KW-0472">Membrane</keyword>
<dbReference type="Proteomes" id="UP000050741">
    <property type="component" value="Unassembled WGS sequence"/>
</dbReference>
<feature type="compositionally biased region" description="Polar residues" evidence="1">
    <location>
        <begin position="170"/>
        <end position="190"/>
    </location>
</feature>